<dbReference type="EMBL" id="FUYM01000029">
    <property type="protein sequence ID" value="SKC14555.1"/>
    <property type="molecule type" value="Genomic_DNA"/>
</dbReference>
<dbReference type="RefSeq" id="WP_079651149.1">
    <property type="nucleotide sequence ID" value="NZ_FUYM01000029.1"/>
</dbReference>
<dbReference type="STRING" id="439228.SAMN06295920_1294"/>
<proteinExistence type="predicted"/>
<evidence type="ECO:0000256" key="1">
    <source>
        <dbReference type="SAM" id="MobiDB-lite"/>
    </source>
</evidence>
<evidence type="ECO:0000313" key="2">
    <source>
        <dbReference type="EMBL" id="SKC14555.1"/>
    </source>
</evidence>
<reference evidence="3" key="1">
    <citation type="submission" date="2017-02" db="EMBL/GenBank/DDBJ databases">
        <authorList>
            <person name="Varghese N."/>
            <person name="Submissions S."/>
        </authorList>
    </citation>
    <scope>NUCLEOTIDE SEQUENCE [LARGE SCALE GENOMIC DNA]</scope>
    <source>
        <strain evidence="3">UM2</strain>
    </source>
</reference>
<accession>A0A1T5H1N0</accession>
<gene>
    <name evidence="2" type="ORF">SAMN06295920_1294</name>
</gene>
<keyword evidence="3" id="KW-1185">Reference proteome</keyword>
<dbReference type="Proteomes" id="UP000189818">
    <property type="component" value="Unassembled WGS sequence"/>
</dbReference>
<name>A0A1T5H1N0_9SPHN</name>
<feature type="region of interest" description="Disordered" evidence="1">
    <location>
        <begin position="171"/>
        <end position="206"/>
    </location>
</feature>
<dbReference type="AlphaFoldDB" id="A0A1T5H1N0"/>
<dbReference type="OrthoDB" id="8478738at2"/>
<sequence length="206" mass="22346">MAADIDAVRGALAPYHGKIHACVIDGFAEWRDMQGYRISQGYAPNLYSRTNSNDIFDAILRRAIPSLGAEDKVFVKTEAQTAKFVINGVVARFKKAGDDGLGCNIPTQAAMAFMDADRTLPGLPPETAKIELIWEPNTIWTKVERVLVVARDGDRLLWEYEIVGEAGGDAITPLAPVGPDDHSGDGLDTSDLVKPKAKPQAKPETK</sequence>
<protein>
    <submittedName>
        <fullName evidence="2">Uncharacterized protein</fullName>
    </submittedName>
</protein>
<organism evidence="2 3">
    <name type="scientific">Rhizorhabdus histidinilytica</name>
    <dbReference type="NCBI Taxonomy" id="439228"/>
    <lineage>
        <taxon>Bacteria</taxon>
        <taxon>Pseudomonadati</taxon>
        <taxon>Pseudomonadota</taxon>
        <taxon>Alphaproteobacteria</taxon>
        <taxon>Sphingomonadales</taxon>
        <taxon>Sphingomonadaceae</taxon>
        <taxon>Rhizorhabdus</taxon>
    </lineage>
</organism>
<evidence type="ECO:0000313" key="3">
    <source>
        <dbReference type="Proteomes" id="UP000189818"/>
    </source>
</evidence>